<proteinExistence type="predicted"/>
<feature type="domain" description="Rieske" evidence="6">
    <location>
        <begin position="38"/>
        <end position="145"/>
    </location>
</feature>
<protein>
    <recommendedName>
        <fullName evidence="6">Rieske domain-containing protein</fullName>
    </recommendedName>
</protein>
<dbReference type="GO" id="GO:0046872">
    <property type="term" value="F:metal ion binding"/>
    <property type="evidence" value="ECO:0007669"/>
    <property type="project" value="UniProtKB-KW"/>
</dbReference>
<dbReference type="GO" id="GO:0016491">
    <property type="term" value="F:oxidoreductase activity"/>
    <property type="evidence" value="ECO:0007669"/>
    <property type="project" value="UniProtKB-KW"/>
</dbReference>
<evidence type="ECO:0000313" key="7">
    <source>
        <dbReference type="EMBL" id="SVC76110.1"/>
    </source>
</evidence>
<evidence type="ECO:0000256" key="5">
    <source>
        <dbReference type="ARBA" id="ARBA00023014"/>
    </source>
</evidence>
<dbReference type="InterPro" id="IPR001663">
    <property type="entry name" value="Rng_hydr_dOase-A"/>
</dbReference>
<keyword evidence="5" id="KW-0411">Iron-sulfur</keyword>
<evidence type="ECO:0000256" key="2">
    <source>
        <dbReference type="ARBA" id="ARBA00022723"/>
    </source>
</evidence>
<dbReference type="CDD" id="cd03469">
    <property type="entry name" value="Rieske_RO_Alpha_N"/>
    <property type="match status" value="1"/>
</dbReference>
<reference evidence="7" key="1">
    <citation type="submission" date="2018-05" db="EMBL/GenBank/DDBJ databases">
        <authorList>
            <person name="Lanie J.A."/>
            <person name="Ng W.-L."/>
            <person name="Kazmierczak K.M."/>
            <person name="Andrzejewski T.M."/>
            <person name="Davidsen T.M."/>
            <person name="Wayne K.J."/>
            <person name="Tettelin H."/>
            <person name="Glass J.I."/>
            <person name="Rusch D."/>
            <person name="Podicherti R."/>
            <person name="Tsui H.-C.T."/>
            <person name="Winkler M.E."/>
        </authorList>
    </citation>
    <scope>NUCLEOTIDE SEQUENCE</scope>
</reference>
<evidence type="ECO:0000256" key="3">
    <source>
        <dbReference type="ARBA" id="ARBA00023002"/>
    </source>
</evidence>
<dbReference type="PRINTS" id="PR00090">
    <property type="entry name" value="RNGDIOXGNASE"/>
</dbReference>
<dbReference type="AlphaFoldDB" id="A0A382PTI6"/>
<dbReference type="Gene3D" id="2.102.10.10">
    <property type="entry name" value="Rieske [2Fe-2S] iron-sulphur domain"/>
    <property type="match status" value="1"/>
</dbReference>
<gene>
    <name evidence="7" type="ORF">METZ01_LOCUS328964</name>
</gene>
<name>A0A382PTI6_9ZZZZ</name>
<dbReference type="PROSITE" id="PS51296">
    <property type="entry name" value="RIESKE"/>
    <property type="match status" value="1"/>
</dbReference>
<dbReference type="InterPro" id="IPR036922">
    <property type="entry name" value="Rieske_2Fe-2S_sf"/>
</dbReference>
<keyword evidence="2" id="KW-0479">Metal-binding</keyword>
<sequence>MTATESESLRPVRSLDPSYYTDPTFYQQELSSLLSQTWQFAGHASQLGNIGDYVTFKIAEQNLFSIRDQNGIIRTFYNVCQHRAHELVLGNENSAEVIKCPYHAWTYRLDGQLLKGSDIADVPEFPNDQICLASVPTEVLCGFVF</sequence>
<dbReference type="SUPFAM" id="SSF50022">
    <property type="entry name" value="ISP domain"/>
    <property type="match status" value="1"/>
</dbReference>
<keyword evidence="1" id="KW-0001">2Fe-2S</keyword>
<evidence type="ECO:0000256" key="1">
    <source>
        <dbReference type="ARBA" id="ARBA00022714"/>
    </source>
</evidence>
<keyword evidence="3" id="KW-0560">Oxidoreductase</keyword>
<keyword evidence="4" id="KW-0408">Iron</keyword>
<evidence type="ECO:0000259" key="6">
    <source>
        <dbReference type="PROSITE" id="PS51296"/>
    </source>
</evidence>
<dbReference type="PANTHER" id="PTHR43756:SF5">
    <property type="entry name" value="CHOLINE MONOOXYGENASE, CHLOROPLASTIC"/>
    <property type="match status" value="1"/>
</dbReference>
<dbReference type="GO" id="GO:0051537">
    <property type="term" value="F:2 iron, 2 sulfur cluster binding"/>
    <property type="evidence" value="ECO:0007669"/>
    <property type="project" value="UniProtKB-KW"/>
</dbReference>
<accession>A0A382PTI6</accession>
<dbReference type="EMBL" id="UINC01109350">
    <property type="protein sequence ID" value="SVC76110.1"/>
    <property type="molecule type" value="Genomic_DNA"/>
</dbReference>
<dbReference type="InterPro" id="IPR017941">
    <property type="entry name" value="Rieske_2Fe-2S"/>
</dbReference>
<organism evidence="7">
    <name type="scientific">marine metagenome</name>
    <dbReference type="NCBI Taxonomy" id="408172"/>
    <lineage>
        <taxon>unclassified sequences</taxon>
        <taxon>metagenomes</taxon>
        <taxon>ecological metagenomes</taxon>
    </lineage>
</organism>
<dbReference type="Pfam" id="PF00355">
    <property type="entry name" value="Rieske"/>
    <property type="match status" value="1"/>
</dbReference>
<evidence type="ECO:0000256" key="4">
    <source>
        <dbReference type="ARBA" id="ARBA00023004"/>
    </source>
</evidence>
<dbReference type="PANTHER" id="PTHR43756">
    <property type="entry name" value="CHOLINE MONOOXYGENASE, CHLOROPLASTIC"/>
    <property type="match status" value="1"/>
</dbReference>
<feature type="non-terminal residue" evidence="7">
    <location>
        <position position="145"/>
    </location>
</feature>